<dbReference type="AlphaFoldDB" id="X1R5C5"/>
<feature type="non-terminal residue" evidence="2">
    <location>
        <position position="1"/>
    </location>
</feature>
<name>X1R5C5_9ZZZZ</name>
<dbReference type="SUPFAM" id="SSF82199">
    <property type="entry name" value="SET domain"/>
    <property type="match status" value="1"/>
</dbReference>
<dbReference type="InterPro" id="IPR001214">
    <property type="entry name" value="SET_dom"/>
</dbReference>
<dbReference type="InterPro" id="IPR046341">
    <property type="entry name" value="SET_dom_sf"/>
</dbReference>
<comment type="caution">
    <text evidence="2">The sequence shown here is derived from an EMBL/GenBank/DDBJ whole genome shotgun (WGS) entry which is preliminary data.</text>
</comment>
<evidence type="ECO:0000313" key="2">
    <source>
        <dbReference type="EMBL" id="GAI75942.1"/>
    </source>
</evidence>
<dbReference type="EMBL" id="BARW01006445">
    <property type="protein sequence ID" value="GAI75942.1"/>
    <property type="molecule type" value="Genomic_DNA"/>
</dbReference>
<evidence type="ECO:0000259" key="1">
    <source>
        <dbReference type="Pfam" id="PF00856"/>
    </source>
</evidence>
<dbReference type="Pfam" id="PF00856">
    <property type="entry name" value="SET"/>
    <property type="match status" value="1"/>
</dbReference>
<dbReference type="PANTHER" id="PTHR12350:SF19">
    <property type="entry name" value="SET DOMAIN-CONTAINING PROTEIN"/>
    <property type="match status" value="1"/>
</dbReference>
<feature type="domain" description="SET" evidence="1">
    <location>
        <begin position="13"/>
        <end position="49"/>
    </location>
</feature>
<dbReference type="Gene3D" id="2.170.270.10">
    <property type="entry name" value="SET domain"/>
    <property type="match status" value="1"/>
</dbReference>
<reference evidence="2" key="1">
    <citation type="journal article" date="2014" name="Front. Microbiol.">
        <title>High frequency of phylogenetically diverse reductive dehalogenase-homologous genes in deep subseafloor sedimentary metagenomes.</title>
        <authorList>
            <person name="Kawai M."/>
            <person name="Futagami T."/>
            <person name="Toyoda A."/>
            <person name="Takaki Y."/>
            <person name="Nishi S."/>
            <person name="Hori S."/>
            <person name="Arai W."/>
            <person name="Tsubouchi T."/>
            <person name="Morono Y."/>
            <person name="Uchiyama I."/>
            <person name="Ito T."/>
            <person name="Fujiyama A."/>
            <person name="Inagaki F."/>
            <person name="Takami H."/>
        </authorList>
    </citation>
    <scope>NUCLEOTIDE SEQUENCE</scope>
    <source>
        <strain evidence="2">Expedition CK06-06</strain>
    </source>
</reference>
<organism evidence="2">
    <name type="scientific">marine sediment metagenome</name>
    <dbReference type="NCBI Taxonomy" id="412755"/>
    <lineage>
        <taxon>unclassified sequences</taxon>
        <taxon>metagenomes</taxon>
        <taxon>ecological metagenomes</taxon>
    </lineage>
</organism>
<accession>X1R5C5</accession>
<gene>
    <name evidence="2" type="ORF">S12H4_13533</name>
</gene>
<dbReference type="InterPro" id="IPR053201">
    <property type="entry name" value="Flavunoidine_N-MTase"/>
</dbReference>
<sequence length="103" mass="12269">QVEKEKYIDLKEPGKYVNHSCNPNVGIKKDKKLVAIKNIKKGEEIFWDYSTSMDEDNWTMKCKCGNKDCRKIIKDFKYLPERTKNKYLKMGIVQKFIAKKFKK</sequence>
<proteinExistence type="predicted"/>
<protein>
    <recommendedName>
        <fullName evidence="1">SET domain-containing protein</fullName>
    </recommendedName>
</protein>
<dbReference type="PANTHER" id="PTHR12350">
    <property type="entry name" value="HISTONE-LYSINE N-METHYLTRANSFERASE-RELATED"/>
    <property type="match status" value="1"/>
</dbReference>